<evidence type="ECO:0000256" key="8">
    <source>
        <dbReference type="ARBA" id="ARBA00022989"/>
    </source>
</evidence>
<dbReference type="PROSITE" id="PS51292">
    <property type="entry name" value="ZF_RING_CH"/>
    <property type="match status" value="1"/>
</dbReference>
<dbReference type="PANTHER" id="PTHR46065">
    <property type="entry name" value="E3 UBIQUITIN-PROTEIN LIGASE MARCH 2/3 FAMILY MEMBER"/>
    <property type="match status" value="1"/>
</dbReference>
<dbReference type="GO" id="GO:0016740">
    <property type="term" value="F:transferase activity"/>
    <property type="evidence" value="ECO:0007669"/>
    <property type="project" value="UniProtKB-KW"/>
</dbReference>
<dbReference type="VEuPathDB" id="CryptoDB:Cvel_13712"/>
<evidence type="ECO:0000256" key="4">
    <source>
        <dbReference type="ARBA" id="ARBA00022723"/>
    </source>
</evidence>
<keyword evidence="2" id="KW-0808">Transferase</keyword>
<evidence type="ECO:0000256" key="7">
    <source>
        <dbReference type="ARBA" id="ARBA00022833"/>
    </source>
</evidence>
<dbReference type="EMBL" id="CDMZ01005896">
    <property type="protein sequence ID" value="CEM55635.1"/>
    <property type="molecule type" value="Genomic_DNA"/>
</dbReference>
<organism evidence="13">
    <name type="scientific">Chromera velia CCMP2878</name>
    <dbReference type="NCBI Taxonomy" id="1169474"/>
    <lineage>
        <taxon>Eukaryota</taxon>
        <taxon>Sar</taxon>
        <taxon>Alveolata</taxon>
        <taxon>Colpodellida</taxon>
        <taxon>Chromeraceae</taxon>
        <taxon>Chromera</taxon>
    </lineage>
</organism>
<dbReference type="SMART" id="SM00744">
    <property type="entry name" value="RINGv"/>
    <property type="match status" value="1"/>
</dbReference>
<evidence type="ECO:0000256" key="6">
    <source>
        <dbReference type="ARBA" id="ARBA00022786"/>
    </source>
</evidence>
<evidence type="ECO:0000259" key="12">
    <source>
        <dbReference type="PROSITE" id="PS51292"/>
    </source>
</evidence>
<dbReference type="GO" id="GO:0016020">
    <property type="term" value="C:membrane"/>
    <property type="evidence" value="ECO:0007669"/>
    <property type="project" value="UniProtKB-SubCell"/>
</dbReference>
<evidence type="ECO:0000256" key="5">
    <source>
        <dbReference type="ARBA" id="ARBA00022771"/>
    </source>
</evidence>
<dbReference type="InterPro" id="IPR013083">
    <property type="entry name" value="Znf_RING/FYVE/PHD"/>
</dbReference>
<proteinExistence type="predicted"/>
<comment type="subcellular location">
    <subcellularLocation>
        <location evidence="1">Membrane</location>
        <topology evidence="1">Multi-pass membrane protein</topology>
    </subcellularLocation>
</comment>
<protein>
    <recommendedName>
        <fullName evidence="12">RING-CH-type domain-containing protein</fullName>
    </recommendedName>
</protein>
<evidence type="ECO:0000256" key="9">
    <source>
        <dbReference type="ARBA" id="ARBA00023136"/>
    </source>
</evidence>
<dbReference type="PANTHER" id="PTHR46065:SF3">
    <property type="entry name" value="FI20425P1"/>
    <property type="match status" value="1"/>
</dbReference>
<keyword evidence="4" id="KW-0479">Metal-binding</keyword>
<evidence type="ECO:0000256" key="11">
    <source>
        <dbReference type="SAM" id="Phobius"/>
    </source>
</evidence>
<gene>
    <name evidence="13" type="ORF">Cvel_13712</name>
</gene>
<feature type="compositionally biased region" description="Basic residues" evidence="10">
    <location>
        <begin position="350"/>
        <end position="359"/>
    </location>
</feature>
<evidence type="ECO:0000256" key="10">
    <source>
        <dbReference type="SAM" id="MobiDB-lite"/>
    </source>
</evidence>
<keyword evidence="6" id="KW-0833">Ubl conjugation pathway</keyword>
<dbReference type="SUPFAM" id="SSF57850">
    <property type="entry name" value="RING/U-box"/>
    <property type="match status" value="1"/>
</dbReference>
<keyword evidence="5" id="KW-0863">Zinc-finger</keyword>
<evidence type="ECO:0000256" key="3">
    <source>
        <dbReference type="ARBA" id="ARBA00022692"/>
    </source>
</evidence>
<dbReference type="Pfam" id="PF12906">
    <property type="entry name" value="RINGv"/>
    <property type="match status" value="1"/>
</dbReference>
<keyword evidence="3 11" id="KW-0812">Transmembrane</keyword>
<keyword evidence="7" id="KW-0862">Zinc</keyword>
<name>A0A0G4IEI9_9ALVE</name>
<feature type="domain" description="RING-CH-type" evidence="12">
    <location>
        <begin position="16"/>
        <end position="82"/>
    </location>
</feature>
<accession>A0A0G4IEI9</accession>
<keyword evidence="8 11" id="KW-1133">Transmembrane helix</keyword>
<feature type="transmembrane region" description="Helical" evidence="11">
    <location>
        <begin position="237"/>
        <end position="258"/>
    </location>
</feature>
<dbReference type="AlphaFoldDB" id="A0A0G4IEI9"/>
<feature type="region of interest" description="Disordered" evidence="10">
    <location>
        <begin position="348"/>
        <end position="374"/>
    </location>
</feature>
<dbReference type="CDD" id="cd16495">
    <property type="entry name" value="RING_CH-C4HC3_MARCH"/>
    <property type="match status" value="1"/>
</dbReference>
<keyword evidence="9 11" id="KW-0472">Membrane</keyword>
<sequence length="374" mass="42437">MPPTSEGDGDATRRSESEEDAPLCRICGDGEDFPELDELFHPCKCTGSLHFVHRVCLERWRREQNAGRRVRCEICGHRYEMIRKRAPVGDVLFAYSRLFVWGLFLLAFFFYNQWAIGRMFERTGREFYGWDILYDKDVRFGPIQFPLLPHPVDPSGRTVFRTFLGGLSDTGVCVVLLVGLYGTLILSFCCLAPFVVLPCALWDEIVIRCERGQWVTGGRRAVRRLWRWLRRIRFYRVARAVILGLSVGALGIVGFYFLEHSGGGKESGPSGAELGSGVDTGHVSNRAAYAARFRMRLMKADTTFMALCGDLMFVLFTVVVPFGEGVFRVRKFLFRGYSIKDLDGQVKGKREVRRQHKRGVAPGRDGLTQPLISP</sequence>
<dbReference type="GO" id="GO:0008270">
    <property type="term" value="F:zinc ion binding"/>
    <property type="evidence" value="ECO:0007669"/>
    <property type="project" value="UniProtKB-KW"/>
</dbReference>
<dbReference type="InterPro" id="IPR011016">
    <property type="entry name" value="Znf_RING-CH"/>
</dbReference>
<evidence type="ECO:0000313" key="13">
    <source>
        <dbReference type="EMBL" id="CEM55635.1"/>
    </source>
</evidence>
<reference evidence="13" key="1">
    <citation type="submission" date="2014-11" db="EMBL/GenBank/DDBJ databases">
        <authorList>
            <person name="Otto D Thomas"/>
            <person name="Naeem Raeece"/>
        </authorList>
    </citation>
    <scope>NUCLEOTIDE SEQUENCE</scope>
</reference>
<evidence type="ECO:0000256" key="2">
    <source>
        <dbReference type="ARBA" id="ARBA00022679"/>
    </source>
</evidence>
<feature type="transmembrane region" description="Helical" evidence="11">
    <location>
        <begin position="304"/>
        <end position="327"/>
    </location>
</feature>
<dbReference type="Gene3D" id="3.30.40.10">
    <property type="entry name" value="Zinc/RING finger domain, C3HC4 (zinc finger)"/>
    <property type="match status" value="1"/>
</dbReference>
<feature type="transmembrane region" description="Helical" evidence="11">
    <location>
        <begin position="174"/>
        <end position="201"/>
    </location>
</feature>
<evidence type="ECO:0000256" key="1">
    <source>
        <dbReference type="ARBA" id="ARBA00004141"/>
    </source>
</evidence>
<feature type="transmembrane region" description="Helical" evidence="11">
    <location>
        <begin position="91"/>
        <end position="111"/>
    </location>
</feature>